<comment type="subunit">
    <text evidence="8">Part of the 30S ribosomal subunit. Forms a tight complex with proteins S10 and S14.</text>
</comment>
<keyword evidence="2 8" id="KW-0699">rRNA-binding</keyword>
<dbReference type="FunFam" id="3.30.300.20:FF:000001">
    <property type="entry name" value="30S ribosomal protein S3"/>
    <property type="match status" value="1"/>
</dbReference>
<proteinExistence type="inferred from homology"/>
<protein>
    <recommendedName>
        <fullName evidence="7 8">Small ribosomal subunit protein uS3</fullName>
    </recommendedName>
</protein>
<sequence>MGQKVSPVGLRVGVNRNWNSRWYANDKDFASLLHEDIKIREFLYAKLKGAYVANIEIERSKNRVSIYVHTSRPGVVIGKDGEAVDALRKEVAKMVNGKQVFINIVEIKNPDVVAQLVANKIAEQLENRASFRTVQKRAIQAAMRAGAKGIKTAVSGRLGGADMARTEGYSEGVVPLHTLRADIDYATAEADTTYGKLGVKVWICKGEILPAKKKGDK</sequence>
<dbReference type="SUPFAM" id="SSF54821">
    <property type="entry name" value="Ribosomal protein S3 C-terminal domain"/>
    <property type="match status" value="1"/>
</dbReference>
<evidence type="ECO:0000256" key="9">
    <source>
        <dbReference type="RuleBase" id="RU003624"/>
    </source>
</evidence>
<comment type="caution">
    <text evidence="10">The sequence shown here is derived from an EMBL/GenBank/DDBJ whole genome shotgun (WGS) entry which is preliminary data.</text>
</comment>
<dbReference type="PROSITE" id="PS50823">
    <property type="entry name" value="KH_TYPE_2"/>
    <property type="match status" value="1"/>
</dbReference>
<keyword evidence="5 8" id="KW-0687">Ribonucleoprotein</keyword>
<keyword evidence="3 8" id="KW-0694">RNA-binding</keyword>
<evidence type="ECO:0000256" key="4">
    <source>
        <dbReference type="ARBA" id="ARBA00022980"/>
    </source>
</evidence>
<dbReference type="HAMAP" id="MF_01309_B">
    <property type="entry name" value="Ribosomal_uS3_B"/>
    <property type="match status" value="1"/>
</dbReference>
<dbReference type="GO" id="GO:0022627">
    <property type="term" value="C:cytosolic small ribosomal subunit"/>
    <property type="evidence" value="ECO:0007669"/>
    <property type="project" value="TreeGrafter"/>
</dbReference>
<dbReference type="Gene3D" id="3.30.300.20">
    <property type="match status" value="1"/>
</dbReference>
<dbReference type="GO" id="GO:0003729">
    <property type="term" value="F:mRNA binding"/>
    <property type="evidence" value="ECO:0007669"/>
    <property type="project" value="UniProtKB-UniRule"/>
</dbReference>
<dbReference type="InterPro" id="IPR036419">
    <property type="entry name" value="Ribosomal_S3_C_sf"/>
</dbReference>
<dbReference type="Pfam" id="PF07650">
    <property type="entry name" value="KH_2"/>
    <property type="match status" value="1"/>
</dbReference>
<accession>A0A1Y4SWZ1</accession>
<dbReference type="InterPro" id="IPR018280">
    <property type="entry name" value="Ribosomal_uS3_CS"/>
</dbReference>
<evidence type="ECO:0000256" key="6">
    <source>
        <dbReference type="ARBA" id="ARBA00024998"/>
    </source>
</evidence>
<gene>
    <name evidence="8" type="primary">rpsC</name>
    <name evidence="10" type="ORF">B5E75_06490</name>
</gene>
<dbReference type="AlphaFoldDB" id="A0A1Y4SWZ1"/>
<dbReference type="PANTHER" id="PTHR11760">
    <property type="entry name" value="30S/40S RIBOSOMAL PROTEIN S3"/>
    <property type="match status" value="1"/>
</dbReference>
<dbReference type="InterPro" id="IPR001351">
    <property type="entry name" value="Ribosomal_uS3_C"/>
</dbReference>
<dbReference type="InterPro" id="IPR009019">
    <property type="entry name" value="KH_sf_prok-type"/>
</dbReference>
<dbReference type="GO" id="GO:0006412">
    <property type="term" value="P:translation"/>
    <property type="evidence" value="ECO:0007669"/>
    <property type="project" value="UniProtKB-UniRule"/>
</dbReference>
<dbReference type="InterPro" id="IPR004044">
    <property type="entry name" value="KH_dom_type_2"/>
</dbReference>
<keyword evidence="4 8" id="KW-0689">Ribosomal protein</keyword>
<dbReference type="Proteomes" id="UP000195305">
    <property type="component" value="Unassembled WGS sequence"/>
</dbReference>
<dbReference type="CDD" id="cd02412">
    <property type="entry name" value="KH-II_30S_S3"/>
    <property type="match status" value="1"/>
</dbReference>
<evidence type="ECO:0000256" key="2">
    <source>
        <dbReference type="ARBA" id="ARBA00022730"/>
    </source>
</evidence>
<organism evidence="10 11">
    <name type="scientific">Massilimicrobiota timonensis</name>
    <dbReference type="NCBI Taxonomy" id="1776392"/>
    <lineage>
        <taxon>Bacteria</taxon>
        <taxon>Bacillati</taxon>
        <taxon>Bacillota</taxon>
        <taxon>Erysipelotrichia</taxon>
        <taxon>Erysipelotrichales</taxon>
        <taxon>Erysipelotrichaceae</taxon>
        <taxon>Massilimicrobiota</taxon>
    </lineage>
</organism>
<dbReference type="GO" id="GO:0019843">
    <property type="term" value="F:rRNA binding"/>
    <property type="evidence" value="ECO:0007669"/>
    <property type="project" value="UniProtKB-UniRule"/>
</dbReference>
<dbReference type="InterPro" id="IPR015946">
    <property type="entry name" value="KH_dom-like_a/b"/>
</dbReference>
<dbReference type="InterPro" id="IPR004087">
    <property type="entry name" value="KH_dom"/>
</dbReference>
<dbReference type="EMBL" id="NFLJ01000016">
    <property type="protein sequence ID" value="OUQ34449.1"/>
    <property type="molecule type" value="Genomic_DNA"/>
</dbReference>
<evidence type="ECO:0000256" key="7">
    <source>
        <dbReference type="ARBA" id="ARBA00035257"/>
    </source>
</evidence>
<dbReference type="Gene3D" id="3.30.1140.32">
    <property type="entry name" value="Ribosomal protein S3, C-terminal domain"/>
    <property type="match status" value="1"/>
</dbReference>
<dbReference type="RefSeq" id="WP_087245358.1">
    <property type="nucleotide sequence ID" value="NZ_JACJKO010000006.1"/>
</dbReference>
<reference evidence="10 11" key="1">
    <citation type="journal article" date="2018" name="BMC Genomics">
        <title>Whole genome sequencing and function prediction of 133 gut anaerobes isolated from chicken caecum in pure cultures.</title>
        <authorList>
            <person name="Medvecky M."/>
            <person name="Cejkova D."/>
            <person name="Polansky O."/>
            <person name="Karasova D."/>
            <person name="Kubasova T."/>
            <person name="Cizek A."/>
            <person name="Rychlik I."/>
        </authorList>
    </citation>
    <scope>NUCLEOTIDE SEQUENCE [LARGE SCALE GENOMIC DNA]</scope>
    <source>
        <strain evidence="10 11">An13</strain>
    </source>
</reference>
<dbReference type="OrthoDB" id="9806396at2"/>
<comment type="function">
    <text evidence="6 8">Binds the lower part of the 30S subunit head. Binds mRNA in the 70S ribosome, positioning it for translation.</text>
</comment>
<dbReference type="GO" id="GO:0003735">
    <property type="term" value="F:structural constituent of ribosome"/>
    <property type="evidence" value="ECO:0007669"/>
    <property type="project" value="InterPro"/>
</dbReference>
<evidence type="ECO:0000256" key="3">
    <source>
        <dbReference type="ARBA" id="ARBA00022884"/>
    </source>
</evidence>
<dbReference type="SMART" id="SM00322">
    <property type="entry name" value="KH"/>
    <property type="match status" value="1"/>
</dbReference>
<evidence type="ECO:0000256" key="8">
    <source>
        <dbReference type="HAMAP-Rule" id="MF_01309"/>
    </source>
</evidence>
<comment type="similarity">
    <text evidence="1 8 9">Belongs to the universal ribosomal protein uS3 family.</text>
</comment>
<evidence type="ECO:0000256" key="5">
    <source>
        <dbReference type="ARBA" id="ARBA00023274"/>
    </source>
</evidence>
<keyword evidence="11" id="KW-1185">Reference proteome</keyword>
<evidence type="ECO:0000313" key="11">
    <source>
        <dbReference type="Proteomes" id="UP000195305"/>
    </source>
</evidence>
<dbReference type="SUPFAM" id="SSF54814">
    <property type="entry name" value="Prokaryotic type KH domain (KH-domain type II)"/>
    <property type="match status" value="1"/>
</dbReference>
<dbReference type="PANTHER" id="PTHR11760:SF19">
    <property type="entry name" value="SMALL RIBOSOMAL SUBUNIT PROTEIN US3C"/>
    <property type="match status" value="1"/>
</dbReference>
<dbReference type="NCBIfam" id="TIGR01009">
    <property type="entry name" value="rpsC_bact"/>
    <property type="match status" value="1"/>
</dbReference>
<evidence type="ECO:0000256" key="1">
    <source>
        <dbReference type="ARBA" id="ARBA00010761"/>
    </source>
</evidence>
<dbReference type="InterPro" id="IPR005704">
    <property type="entry name" value="Ribosomal_uS3_bac-typ"/>
</dbReference>
<name>A0A1Y4SWZ1_9FIRM</name>
<evidence type="ECO:0000313" key="10">
    <source>
        <dbReference type="EMBL" id="OUQ34449.1"/>
    </source>
</evidence>
<dbReference type="Pfam" id="PF00189">
    <property type="entry name" value="Ribosomal_S3_C"/>
    <property type="match status" value="1"/>
</dbReference>
<dbReference type="PROSITE" id="PS00548">
    <property type="entry name" value="RIBOSOMAL_S3"/>
    <property type="match status" value="1"/>
</dbReference>
<dbReference type="InterPro" id="IPR057258">
    <property type="entry name" value="Ribosomal_uS3"/>
</dbReference>